<proteinExistence type="predicted"/>
<sequence>MLAAALGAATIAVAIPVATAAPAFAAEAHCIDYLQREDGIIVGPKVRQACALGGSDSWVLRQQCYPLLVAAGLSDRKAERACYFASEY</sequence>
<name>A0ABP9NIB6_9PSEU</name>
<keyword evidence="1" id="KW-0732">Signal</keyword>
<dbReference type="Proteomes" id="UP001500804">
    <property type="component" value="Unassembled WGS sequence"/>
</dbReference>
<protein>
    <recommendedName>
        <fullName evidence="4">Secreted protein</fullName>
    </recommendedName>
</protein>
<keyword evidence="3" id="KW-1185">Reference proteome</keyword>
<dbReference type="EMBL" id="BAABJO010000009">
    <property type="protein sequence ID" value="GAA5120827.1"/>
    <property type="molecule type" value="Genomic_DNA"/>
</dbReference>
<evidence type="ECO:0008006" key="4">
    <source>
        <dbReference type="Google" id="ProtNLM"/>
    </source>
</evidence>
<feature type="chain" id="PRO_5047205234" description="Secreted protein" evidence="1">
    <location>
        <begin position="26"/>
        <end position="88"/>
    </location>
</feature>
<comment type="caution">
    <text evidence="2">The sequence shown here is derived from an EMBL/GenBank/DDBJ whole genome shotgun (WGS) entry which is preliminary data.</text>
</comment>
<reference evidence="3" key="1">
    <citation type="journal article" date="2019" name="Int. J. Syst. Evol. Microbiol.">
        <title>The Global Catalogue of Microorganisms (GCM) 10K type strain sequencing project: providing services to taxonomists for standard genome sequencing and annotation.</title>
        <authorList>
            <consortium name="The Broad Institute Genomics Platform"/>
            <consortium name="The Broad Institute Genome Sequencing Center for Infectious Disease"/>
            <person name="Wu L."/>
            <person name="Ma J."/>
        </authorList>
    </citation>
    <scope>NUCLEOTIDE SEQUENCE [LARGE SCALE GENOMIC DNA]</scope>
    <source>
        <strain evidence="3">JCM 18302</strain>
    </source>
</reference>
<gene>
    <name evidence="2" type="ORF">GCM10023320_28720</name>
</gene>
<organism evidence="2 3">
    <name type="scientific">Pseudonocardia adelaidensis</name>
    <dbReference type="NCBI Taxonomy" id="648754"/>
    <lineage>
        <taxon>Bacteria</taxon>
        <taxon>Bacillati</taxon>
        <taxon>Actinomycetota</taxon>
        <taxon>Actinomycetes</taxon>
        <taxon>Pseudonocardiales</taxon>
        <taxon>Pseudonocardiaceae</taxon>
        <taxon>Pseudonocardia</taxon>
    </lineage>
</organism>
<feature type="signal peptide" evidence="1">
    <location>
        <begin position="1"/>
        <end position="25"/>
    </location>
</feature>
<evidence type="ECO:0000313" key="2">
    <source>
        <dbReference type="EMBL" id="GAA5120827.1"/>
    </source>
</evidence>
<evidence type="ECO:0000313" key="3">
    <source>
        <dbReference type="Proteomes" id="UP001500804"/>
    </source>
</evidence>
<evidence type="ECO:0000256" key="1">
    <source>
        <dbReference type="SAM" id="SignalP"/>
    </source>
</evidence>
<dbReference type="RefSeq" id="WP_345605515.1">
    <property type="nucleotide sequence ID" value="NZ_BAABJO010000009.1"/>
</dbReference>
<accession>A0ABP9NIB6</accession>